<organism evidence="3 4">
    <name type="scientific">Candidatus Woesebacteria bacterium GW2011_GWA2_44_33</name>
    <dbReference type="NCBI Taxonomy" id="1618564"/>
    <lineage>
        <taxon>Bacteria</taxon>
        <taxon>Candidatus Woeseibacteriota</taxon>
    </lineage>
</organism>
<dbReference type="InterPro" id="IPR045006">
    <property type="entry name" value="CHLI-like"/>
</dbReference>
<dbReference type="PATRIC" id="fig|1618564.3.peg.902"/>
<protein>
    <submittedName>
        <fullName evidence="3">Mg chelatase, subunit ChlI</fullName>
    </submittedName>
</protein>
<dbReference type="InterPro" id="IPR027417">
    <property type="entry name" value="P-loop_NTPase"/>
</dbReference>
<dbReference type="Proteomes" id="UP000034826">
    <property type="component" value="Unassembled WGS sequence"/>
</dbReference>
<evidence type="ECO:0000259" key="2">
    <source>
        <dbReference type="Pfam" id="PF13335"/>
    </source>
</evidence>
<dbReference type="InterPro" id="IPR000523">
    <property type="entry name" value="Mg_chelatse_chII-like_cat_dom"/>
</dbReference>
<sequence>MLARAMPSILPDLTEQEALEVTKIYSICGLIPAGESIIKVRPFRAPHHTTSRIGLIGGGTKPRPGEISLAHRGVLFLDEFPEFPRHVLESIRQPLEDGIVTVSRAMGTWTYPANFLLVAAANPCPCGYHGTQIKPCRCLPGEIERYRKRVSGPILDRIDLHVTVQAVNPAELVGLPTGDPSSLVRQKVQLARDRQLNRFAATQLVCNADMGTREVKKFSPLKPEVENKLLQLTNYYRLSARTHFKCIKVARTIADLAGADNITVSHIGNAVQFRT</sequence>
<name>A0A0G1LA29_9BACT</name>
<dbReference type="InterPro" id="IPR025158">
    <property type="entry name" value="Mg_chelat-rel_C"/>
</dbReference>
<gene>
    <name evidence="3" type="ORF">UW60_C0044G0011</name>
</gene>
<dbReference type="PANTHER" id="PTHR32039:SF7">
    <property type="entry name" value="COMPETENCE PROTEIN COMM"/>
    <property type="match status" value="1"/>
</dbReference>
<evidence type="ECO:0000259" key="1">
    <source>
        <dbReference type="Pfam" id="PF01078"/>
    </source>
</evidence>
<dbReference type="SUPFAM" id="SSF52540">
    <property type="entry name" value="P-loop containing nucleoside triphosphate hydrolases"/>
    <property type="match status" value="1"/>
</dbReference>
<dbReference type="AlphaFoldDB" id="A0A0G1LA29"/>
<comment type="caution">
    <text evidence="3">The sequence shown here is derived from an EMBL/GenBank/DDBJ whole genome shotgun (WGS) entry which is preliminary data.</text>
</comment>
<feature type="domain" description="Mg chelatase-related protein C-terminal" evidence="2">
    <location>
        <begin position="179"/>
        <end position="274"/>
    </location>
</feature>
<dbReference type="Pfam" id="PF01078">
    <property type="entry name" value="Mg_chelatase"/>
    <property type="match status" value="1"/>
</dbReference>
<dbReference type="GO" id="GO:0005524">
    <property type="term" value="F:ATP binding"/>
    <property type="evidence" value="ECO:0007669"/>
    <property type="project" value="InterPro"/>
</dbReference>
<accession>A0A0G1LA29</accession>
<evidence type="ECO:0000313" key="3">
    <source>
        <dbReference type="EMBL" id="KKT65497.1"/>
    </source>
</evidence>
<feature type="domain" description="Magnesium chelatase ChlI-like catalytic" evidence="1">
    <location>
        <begin position="1"/>
        <end position="171"/>
    </location>
</feature>
<dbReference type="Gene3D" id="3.40.50.300">
    <property type="entry name" value="P-loop containing nucleotide triphosphate hydrolases"/>
    <property type="match status" value="1"/>
</dbReference>
<reference evidence="3 4" key="1">
    <citation type="journal article" date="2015" name="Nature">
        <title>rRNA introns, odd ribosomes, and small enigmatic genomes across a large radiation of phyla.</title>
        <authorList>
            <person name="Brown C.T."/>
            <person name="Hug L.A."/>
            <person name="Thomas B.C."/>
            <person name="Sharon I."/>
            <person name="Castelle C.J."/>
            <person name="Singh A."/>
            <person name="Wilkins M.J."/>
            <person name="Williams K.H."/>
            <person name="Banfield J.F."/>
        </authorList>
    </citation>
    <scope>NUCLEOTIDE SEQUENCE [LARGE SCALE GENOMIC DNA]</scope>
</reference>
<proteinExistence type="predicted"/>
<dbReference type="EMBL" id="LCIY01000044">
    <property type="protein sequence ID" value="KKT65497.1"/>
    <property type="molecule type" value="Genomic_DNA"/>
</dbReference>
<dbReference type="Pfam" id="PF13335">
    <property type="entry name" value="Mg_chelatase_C"/>
    <property type="match status" value="1"/>
</dbReference>
<evidence type="ECO:0000313" key="4">
    <source>
        <dbReference type="Proteomes" id="UP000034826"/>
    </source>
</evidence>
<dbReference type="PANTHER" id="PTHR32039">
    <property type="entry name" value="MAGNESIUM-CHELATASE SUBUNIT CHLI"/>
    <property type="match status" value="1"/>
</dbReference>